<protein>
    <submittedName>
        <fullName evidence="1">Uncharacterized protein</fullName>
    </submittedName>
</protein>
<keyword evidence="2" id="KW-1185">Reference proteome</keyword>
<dbReference type="Proteomes" id="UP000010301">
    <property type="component" value="Unassembled WGS sequence"/>
</dbReference>
<evidence type="ECO:0000313" key="1">
    <source>
        <dbReference type="EMBL" id="EEH64640.1"/>
    </source>
</evidence>
<dbReference type="HOGENOM" id="CLU_3163554_0_0_11"/>
<sequence length="47" mass="5638">MPTQFSQFPHLVMHLPDYRTQTSHFKRRLITLVKKTFPEILMISANH</sequence>
<name>C0VYY7_9ACTO</name>
<organism evidence="1 2">
    <name type="scientific">Gleimia coleocanis DSM 15436</name>
    <dbReference type="NCBI Taxonomy" id="525245"/>
    <lineage>
        <taxon>Bacteria</taxon>
        <taxon>Bacillati</taxon>
        <taxon>Actinomycetota</taxon>
        <taxon>Actinomycetes</taxon>
        <taxon>Actinomycetales</taxon>
        <taxon>Actinomycetaceae</taxon>
        <taxon>Gleimia</taxon>
    </lineage>
</organism>
<accession>C0VYY7</accession>
<evidence type="ECO:0000313" key="2">
    <source>
        <dbReference type="Proteomes" id="UP000010301"/>
    </source>
</evidence>
<dbReference type="AlphaFoldDB" id="C0VYY7"/>
<comment type="caution">
    <text evidence="1">The sequence shown here is derived from an EMBL/GenBank/DDBJ whole genome shotgun (WGS) entry which is preliminary data.</text>
</comment>
<dbReference type="EMBL" id="ACFG01000004">
    <property type="protein sequence ID" value="EEH64640.1"/>
    <property type="molecule type" value="Genomic_DNA"/>
</dbReference>
<gene>
    <name evidence="1" type="ORF">HMPREF0044_0377</name>
</gene>
<reference evidence="1 2" key="1">
    <citation type="submission" date="2009-01" db="EMBL/GenBank/DDBJ databases">
        <authorList>
            <person name="Qin X."/>
            <person name="Bachman B."/>
            <person name="Battles P."/>
            <person name="Bell A."/>
            <person name="Bess C."/>
            <person name="Bickham C."/>
            <person name="Chaboub L."/>
            <person name="Chen D."/>
            <person name="Coyle M."/>
            <person name="Deiros D.R."/>
            <person name="Dinh H."/>
            <person name="Forbes L."/>
            <person name="Fowler G."/>
            <person name="Francisco L."/>
            <person name="Fu Q."/>
            <person name="Gubbala S."/>
            <person name="Hale W."/>
            <person name="Han Y."/>
            <person name="Hemphill L."/>
            <person name="Highlander S.K."/>
            <person name="Hirani K."/>
            <person name="Hogues M."/>
            <person name="Jackson L."/>
            <person name="Jakkamsetti A."/>
            <person name="Javaid M."/>
            <person name="Jiang H."/>
            <person name="Korchina V."/>
            <person name="Kovar C."/>
            <person name="Lara F."/>
            <person name="Lee S."/>
            <person name="Mata R."/>
            <person name="Mathew T."/>
            <person name="Moen C."/>
            <person name="Morales K."/>
            <person name="Munidasa M."/>
            <person name="Nazareth L."/>
            <person name="Ngo R."/>
            <person name="Nguyen L."/>
            <person name="Okwuonu G."/>
            <person name="Ongeri F."/>
            <person name="Patil S."/>
            <person name="Petrosino J."/>
            <person name="Pham C."/>
            <person name="Pham P."/>
            <person name="Pu L.-L."/>
            <person name="Puazo M."/>
            <person name="Raj R."/>
            <person name="Reid J."/>
            <person name="Rouhana J."/>
            <person name="Saada N."/>
            <person name="Shang Y."/>
            <person name="Simmons D."/>
            <person name="Thornton R."/>
            <person name="Warren J."/>
            <person name="Weissenberger G."/>
            <person name="Zhang J."/>
            <person name="Zhang L."/>
            <person name="Zhou C."/>
            <person name="Zhu D."/>
            <person name="Muzny D."/>
            <person name="Worley K."/>
            <person name="Gibbs R."/>
        </authorList>
    </citation>
    <scope>NUCLEOTIDE SEQUENCE [LARGE SCALE GENOMIC DNA]</scope>
    <source>
        <strain evidence="1 2">DSM 15436</strain>
    </source>
</reference>
<proteinExistence type="predicted"/>